<feature type="transmembrane region" description="Helical" evidence="6">
    <location>
        <begin position="170"/>
        <end position="190"/>
    </location>
</feature>
<feature type="transmembrane region" description="Helical" evidence="6">
    <location>
        <begin position="387"/>
        <end position="405"/>
    </location>
</feature>
<dbReference type="InterPro" id="IPR050833">
    <property type="entry name" value="Poly_Biosynth_Transport"/>
</dbReference>
<feature type="transmembrane region" description="Helical" evidence="6">
    <location>
        <begin position="295"/>
        <end position="318"/>
    </location>
</feature>
<comment type="subcellular location">
    <subcellularLocation>
        <location evidence="1">Cell membrane</location>
        <topology evidence="1">Multi-pass membrane protein</topology>
    </subcellularLocation>
</comment>
<feature type="transmembrane region" description="Helical" evidence="6">
    <location>
        <begin position="88"/>
        <end position="108"/>
    </location>
</feature>
<dbReference type="RefSeq" id="WP_055946104.1">
    <property type="nucleotide sequence ID" value="NZ_JAQDCV010000003.1"/>
</dbReference>
<evidence type="ECO:0000256" key="6">
    <source>
        <dbReference type="SAM" id="Phobius"/>
    </source>
</evidence>
<proteinExistence type="predicted"/>
<keyword evidence="3 6" id="KW-0812">Transmembrane</keyword>
<feature type="transmembrane region" description="Helical" evidence="6">
    <location>
        <begin position="330"/>
        <end position="348"/>
    </location>
</feature>
<evidence type="ECO:0008006" key="9">
    <source>
        <dbReference type="Google" id="ProtNLM"/>
    </source>
</evidence>
<feature type="transmembrane region" description="Helical" evidence="6">
    <location>
        <begin position="12"/>
        <end position="32"/>
    </location>
</feature>
<sequence length="488" mass="56438">MNKYKSIKYNFIMNFIRVLMTIVFPMITFPYASRVLTEYGLGKVTYVTTMVSYFQLIAAFGISNYAITEGAKIRNDRQKLNRFVSEMFYINLFTMVIAYIGFIIIFFFPHFKTYRYLLLISCTTIFFSTVGIEWLYELIEEYQYITIRSIIFQVVSLVLLFVFVKNSNDVAWYIGLTVFATAGSNILNFFHSKNYIKISIKGIRYTDIKKHLKPMTYMFGVSVASVIYLNSDITMLGTMKNNRDVGIYTAATKMNQVLCQLIKSISTVVLARLSFYKSNDKEDEYYNLLTNVFRFLILLIIPAMFGMYLLAPQIIMLISGERYMDAVPTVRILVLNLFLSPINGFIAYQVFMPIKKEKIIFWATCGGAVSNIIMNLFLIPYLSYNGAAMATVIAEGIVMLISVFLGKEYIKIENNGASEYVKMFISACPMVVFYVVLRKMVSMNFIIYTFIMVLCCSVTYFALLIILKEDIVYSEFVKILKEKRRKLR</sequence>
<dbReference type="PANTHER" id="PTHR30250">
    <property type="entry name" value="PST FAMILY PREDICTED COLANIC ACID TRANSPORTER"/>
    <property type="match status" value="1"/>
</dbReference>
<keyword evidence="8" id="KW-1185">Reference proteome</keyword>
<evidence type="ECO:0000256" key="1">
    <source>
        <dbReference type="ARBA" id="ARBA00004651"/>
    </source>
</evidence>
<evidence type="ECO:0000256" key="3">
    <source>
        <dbReference type="ARBA" id="ARBA00022692"/>
    </source>
</evidence>
<dbReference type="GO" id="GO:0005886">
    <property type="term" value="C:plasma membrane"/>
    <property type="evidence" value="ECO:0007669"/>
    <property type="project" value="UniProtKB-SubCell"/>
</dbReference>
<evidence type="ECO:0000256" key="5">
    <source>
        <dbReference type="ARBA" id="ARBA00023136"/>
    </source>
</evidence>
<dbReference type="InterPro" id="IPR002797">
    <property type="entry name" value="Polysacc_synth"/>
</dbReference>
<feature type="transmembrane region" description="Helical" evidence="6">
    <location>
        <begin position="417"/>
        <end position="437"/>
    </location>
</feature>
<dbReference type="Proteomes" id="UP000050833">
    <property type="component" value="Unassembled WGS sequence"/>
</dbReference>
<feature type="transmembrane region" description="Helical" evidence="6">
    <location>
        <begin position="44"/>
        <end position="67"/>
    </location>
</feature>
<accession>A0AAW3JNW6</accession>
<organism evidence="7 8">
    <name type="scientific">Butyribacter intestini</name>
    <dbReference type="NCBI Taxonomy" id="1703332"/>
    <lineage>
        <taxon>Bacteria</taxon>
        <taxon>Bacillati</taxon>
        <taxon>Bacillota</taxon>
        <taxon>Clostridia</taxon>
        <taxon>Lachnospirales</taxon>
        <taxon>Lachnospiraceae</taxon>
        <taxon>Butyribacter</taxon>
    </lineage>
</organism>
<dbReference type="EMBL" id="LLKB01000006">
    <property type="protein sequence ID" value="KQC84412.1"/>
    <property type="molecule type" value="Genomic_DNA"/>
</dbReference>
<comment type="caution">
    <text evidence="7">The sequence shown here is derived from an EMBL/GenBank/DDBJ whole genome shotgun (WGS) entry which is preliminary data.</text>
</comment>
<evidence type="ECO:0000256" key="2">
    <source>
        <dbReference type="ARBA" id="ARBA00022475"/>
    </source>
</evidence>
<feature type="transmembrane region" description="Helical" evidence="6">
    <location>
        <begin position="443"/>
        <end position="467"/>
    </location>
</feature>
<protein>
    <recommendedName>
        <fullName evidence="9">O-antigen transporter</fullName>
    </recommendedName>
</protein>
<keyword evidence="5 6" id="KW-0472">Membrane</keyword>
<name>A0AAW3JNW6_9FIRM</name>
<dbReference type="AlphaFoldDB" id="A0AAW3JNW6"/>
<dbReference type="PANTHER" id="PTHR30250:SF11">
    <property type="entry name" value="O-ANTIGEN TRANSPORTER-RELATED"/>
    <property type="match status" value="1"/>
</dbReference>
<reference evidence="7 8" key="1">
    <citation type="submission" date="2015-10" db="EMBL/GenBank/DDBJ databases">
        <title>Butyribacter intestini gen. nov., sp. nov., a butyric acid-producing bacterium of the family Lachnospiraceae isolated from the human faeces.</title>
        <authorList>
            <person name="Zou Y."/>
            <person name="Xue W."/>
            <person name="Luo G."/>
            <person name="Lv M."/>
        </authorList>
    </citation>
    <scope>NUCLEOTIDE SEQUENCE [LARGE SCALE GENOMIC DNA]</scope>
    <source>
        <strain evidence="7 8">TF01-11</strain>
    </source>
</reference>
<feature type="transmembrane region" description="Helical" evidence="6">
    <location>
        <begin position="254"/>
        <end position="275"/>
    </location>
</feature>
<evidence type="ECO:0000313" key="8">
    <source>
        <dbReference type="Proteomes" id="UP000050833"/>
    </source>
</evidence>
<feature type="transmembrane region" description="Helical" evidence="6">
    <location>
        <begin position="145"/>
        <end position="164"/>
    </location>
</feature>
<feature type="transmembrane region" description="Helical" evidence="6">
    <location>
        <begin position="114"/>
        <end position="136"/>
    </location>
</feature>
<feature type="transmembrane region" description="Helical" evidence="6">
    <location>
        <begin position="360"/>
        <end position="381"/>
    </location>
</feature>
<dbReference type="Pfam" id="PF01943">
    <property type="entry name" value="Polysacc_synt"/>
    <property type="match status" value="1"/>
</dbReference>
<evidence type="ECO:0000256" key="4">
    <source>
        <dbReference type="ARBA" id="ARBA00022989"/>
    </source>
</evidence>
<feature type="transmembrane region" description="Helical" evidence="6">
    <location>
        <begin position="211"/>
        <end position="229"/>
    </location>
</feature>
<keyword evidence="2" id="KW-1003">Cell membrane</keyword>
<keyword evidence="4 6" id="KW-1133">Transmembrane helix</keyword>
<gene>
    <name evidence="7" type="ORF">APZ18_14015</name>
</gene>
<dbReference type="CDD" id="cd13128">
    <property type="entry name" value="MATE_Wzx_like"/>
    <property type="match status" value="1"/>
</dbReference>
<evidence type="ECO:0000313" key="7">
    <source>
        <dbReference type="EMBL" id="KQC84412.1"/>
    </source>
</evidence>